<dbReference type="RefSeq" id="WP_149432634.1">
    <property type="nucleotide sequence ID" value="NZ_VLNY01000016.1"/>
</dbReference>
<dbReference type="SUPFAM" id="SSF54909">
    <property type="entry name" value="Dimeric alpha+beta barrel"/>
    <property type="match status" value="1"/>
</dbReference>
<keyword evidence="2" id="KW-0560">Oxidoreductase</keyword>
<keyword evidence="3" id="KW-1185">Reference proteome</keyword>
<reference evidence="2 3" key="1">
    <citation type="submission" date="2019-07" db="EMBL/GenBank/DDBJ databases">
        <title>Rhodococcus cavernicolus sp. nov., isolated from a cave.</title>
        <authorList>
            <person name="Lee S.D."/>
        </authorList>
    </citation>
    <scope>NUCLEOTIDE SEQUENCE [LARGE SCALE GENOMIC DNA]</scope>
    <source>
        <strain evidence="2 3">C1-24</strain>
    </source>
</reference>
<gene>
    <name evidence="2" type="ORF">FOY51_23105</name>
</gene>
<dbReference type="GO" id="GO:0004497">
    <property type="term" value="F:monooxygenase activity"/>
    <property type="evidence" value="ECO:0007669"/>
    <property type="project" value="UniProtKB-KW"/>
</dbReference>
<feature type="domain" description="ABM" evidence="1">
    <location>
        <begin position="4"/>
        <end position="93"/>
    </location>
</feature>
<dbReference type="PANTHER" id="PTHR33336">
    <property type="entry name" value="QUINOL MONOOXYGENASE YGIN-RELATED"/>
    <property type="match status" value="1"/>
</dbReference>
<proteinExistence type="predicted"/>
<protein>
    <submittedName>
        <fullName evidence="2">Antibiotic biosynthesis monooxygenase</fullName>
    </submittedName>
</protein>
<dbReference type="OrthoDB" id="5244470at2"/>
<dbReference type="Gene3D" id="3.30.70.100">
    <property type="match status" value="1"/>
</dbReference>
<organism evidence="2 3">
    <name type="scientific">Antrihabitans cavernicola</name>
    <dbReference type="NCBI Taxonomy" id="2495913"/>
    <lineage>
        <taxon>Bacteria</taxon>
        <taxon>Bacillati</taxon>
        <taxon>Actinomycetota</taxon>
        <taxon>Actinomycetes</taxon>
        <taxon>Mycobacteriales</taxon>
        <taxon>Nocardiaceae</taxon>
        <taxon>Antrihabitans</taxon>
    </lineage>
</organism>
<dbReference type="Pfam" id="PF03992">
    <property type="entry name" value="ABM"/>
    <property type="match status" value="1"/>
</dbReference>
<keyword evidence="2" id="KW-0503">Monooxygenase</keyword>
<dbReference type="AlphaFoldDB" id="A0A5A7S8R4"/>
<dbReference type="InterPro" id="IPR011008">
    <property type="entry name" value="Dimeric_a/b-barrel"/>
</dbReference>
<evidence type="ECO:0000259" key="1">
    <source>
        <dbReference type="PROSITE" id="PS51725"/>
    </source>
</evidence>
<evidence type="ECO:0000313" key="3">
    <source>
        <dbReference type="Proteomes" id="UP000322244"/>
    </source>
</evidence>
<accession>A0A5A7S8R4</accession>
<evidence type="ECO:0000313" key="2">
    <source>
        <dbReference type="EMBL" id="KAA0018929.1"/>
    </source>
</evidence>
<dbReference type="PROSITE" id="PS51725">
    <property type="entry name" value="ABM"/>
    <property type="match status" value="1"/>
</dbReference>
<dbReference type="InterPro" id="IPR007138">
    <property type="entry name" value="ABM_dom"/>
</dbReference>
<dbReference type="EMBL" id="VLNY01000016">
    <property type="protein sequence ID" value="KAA0018929.1"/>
    <property type="molecule type" value="Genomic_DNA"/>
</dbReference>
<dbReference type="PANTHER" id="PTHR33336:SF15">
    <property type="entry name" value="ABM DOMAIN-CONTAINING PROTEIN"/>
    <property type="match status" value="1"/>
</dbReference>
<dbReference type="Proteomes" id="UP000322244">
    <property type="component" value="Unassembled WGS sequence"/>
</dbReference>
<sequence length="98" mass="10431">MTELHVVATIEAKPEAVDQIRDALKTLVASSRTEEGCTSYDVYESAAAPGTFVTVEVWASQADLDRHLQSPELQQTIAGVSDKLASAPAIHPLQAIAV</sequence>
<name>A0A5A7S8R4_9NOCA</name>
<comment type="caution">
    <text evidence="2">The sequence shown here is derived from an EMBL/GenBank/DDBJ whole genome shotgun (WGS) entry which is preliminary data.</text>
</comment>
<dbReference type="InterPro" id="IPR050744">
    <property type="entry name" value="AI-2_Isomerase_LsrG"/>
</dbReference>